<dbReference type="GO" id="GO:0005886">
    <property type="term" value="C:plasma membrane"/>
    <property type="evidence" value="ECO:0007669"/>
    <property type="project" value="UniProtKB-ARBA"/>
</dbReference>
<evidence type="ECO:0000259" key="2">
    <source>
        <dbReference type="Pfam" id="PF09335"/>
    </source>
</evidence>
<dbReference type="PANTHER" id="PTHR42709:SF4">
    <property type="entry name" value="INNER MEMBRANE PROTEIN YQAA"/>
    <property type="match status" value="1"/>
</dbReference>
<keyword evidence="1" id="KW-0812">Transmembrane</keyword>
<reference evidence="4" key="1">
    <citation type="submission" date="2017-02" db="EMBL/GenBank/DDBJ databases">
        <authorList>
            <person name="Varghese N."/>
            <person name="Submissions S."/>
        </authorList>
    </citation>
    <scope>NUCLEOTIDE SEQUENCE [LARGE SCALE GENOMIC DNA]</scope>
    <source>
        <strain evidence="4">ATCC 49788</strain>
    </source>
</reference>
<dbReference type="OrthoDB" id="9814483at2"/>
<dbReference type="AlphaFoldDB" id="A0A1T4W0D0"/>
<name>A0A1T4W0D0_9GAMM</name>
<keyword evidence="1" id="KW-1133">Transmembrane helix</keyword>
<feature type="transmembrane region" description="Helical" evidence="1">
    <location>
        <begin position="35"/>
        <end position="57"/>
    </location>
</feature>
<dbReference type="InterPro" id="IPR051311">
    <property type="entry name" value="DedA_domain"/>
</dbReference>
<protein>
    <submittedName>
        <fullName evidence="3">Membrane protein YqaA, SNARE-associated domain</fullName>
    </submittedName>
</protein>
<dbReference type="EMBL" id="FUYB01000002">
    <property type="protein sequence ID" value="SKA70508.1"/>
    <property type="molecule type" value="Genomic_DNA"/>
</dbReference>
<feature type="domain" description="VTT" evidence="2">
    <location>
        <begin position="34"/>
        <end position="136"/>
    </location>
</feature>
<feature type="transmembrane region" description="Helical" evidence="1">
    <location>
        <begin position="115"/>
        <end position="137"/>
    </location>
</feature>
<evidence type="ECO:0000313" key="3">
    <source>
        <dbReference type="EMBL" id="SKA70508.1"/>
    </source>
</evidence>
<dbReference type="RefSeq" id="WP_078921223.1">
    <property type="nucleotide sequence ID" value="NZ_FUYB01000002.1"/>
</dbReference>
<dbReference type="Pfam" id="PF09335">
    <property type="entry name" value="VTT_dom"/>
    <property type="match status" value="1"/>
</dbReference>
<proteinExistence type="predicted"/>
<dbReference type="InterPro" id="IPR032816">
    <property type="entry name" value="VTT_dom"/>
</dbReference>
<keyword evidence="1" id="KW-0472">Membrane</keyword>
<dbReference type="Proteomes" id="UP000190460">
    <property type="component" value="Unassembled WGS sequence"/>
</dbReference>
<dbReference type="PANTHER" id="PTHR42709">
    <property type="entry name" value="ALKALINE PHOSPHATASE LIKE PROTEIN"/>
    <property type="match status" value="1"/>
</dbReference>
<gene>
    <name evidence="3" type="ORF">SAMN02745130_00752</name>
</gene>
<accession>A0A1T4W0D0</accession>
<sequence>MAYLGLFLAAFLAATILPAQSEALLISLILSQNYAIYGLVLVATLGNCLGSVVNWWLGRYLEHFQMKSWFPIQTKQLRSAQDFYQRYGWWSVLLSWLPIIGDPLTVIAGMMRMPFWSFLSLVILAKGGRYLVLAWLVTR</sequence>
<evidence type="ECO:0000313" key="4">
    <source>
        <dbReference type="Proteomes" id="UP000190460"/>
    </source>
</evidence>
<evidence type="ECO:0000256" key="1">
    <source>
        <dbReference type="SAM" id="Phobius"/>
    </source>
</evidence>
<keyword evidence="4" id="KW-1185">Reference proteome</keyword>
<feature type="transmembrane region" description="Helical" evidence="1">
    <location>
        <begin position="87"/>
        <end position="109"/>
    </location>
</feature>
<organism evidence="3 4">
    <name type="scientific">Thiothrix eikelboomii</name>
    <dbReference type="NCBI Taxonomy" id="92487"/>
    <lineage>
        <taxon>Bacteria</taxon>
        <taxon>Pseudomonadati</taxon>
        <taxon>Pseudomonadota</taxon>
        <taxon>Gammaproteobacteria</taxon>
        <taxon>Thiotrichales</taxon>
        <taxon>Thiotrichaceae</taxon>
        <taxon>Thiothrix</taxon>
    </lineage>
</organism>